<comment type="subcellular location">
    <subcellularLocation>
        <location evidence="1 9">Cell membrane</location>
        <topology evidence="1 9">Multi-pass membrane protein</topology>
    </subcellularLocation>
</comment>
<dbReference type="Gene3D" id="1.10.3720.10">
    <property type="entry name" value="MetI-like"/>
    <property type="match status" value="1"/>
</dbReference>
<keyword evidence="3" id="KW-1003">Cell membrane</keyword>
<evidence type="ECO:0000256" key="6">
    <source>
        <dbReference type="ARBA" id="ARBA00022927"/>
    </source>
</evidence>
<evidence type="ECO:0000256" key="2">
    <source>
        <dbReference type="ARBA" id="ARBA00022448"/>
    </source>
</evidence>
<keyword evidence="8 9" id="KW-0472">Membrane</keyword>
<feature type="transmembrane region" description="Helical" evidence="9">
    <location>
        <begin position="39"/>
        <end position="63"/>
    </location>
</feature>
<dbReference type="GO" id="GO:0005886">
    <property type="term" value="C:plasma membrane"/>
    <property type="evidence" value="ECO:0007669"/>
    <property type="project" value="UniProtKB-SubCell"/>
</dbReference>
<dbReference type="GO" id="GO:0015031">
    <property type="term" value="P:protein transport"/>
    <property type="evidence" value="ECO:0007669"/>
    <property type="project" value="UniProtKB-KW"/>
</dbReference>
<dbReference type="InterPro" id="IPR035906">
    <property type="entry name" value="MetI-like_sf"/>
</dbReference>
<dbReference type="PANTHER" id="PTHR43386:SF24">
    <property type="entry name" value="OLIGOPEPTIDE TRANSPORT SYSTEM PERMEASE PROTEIN AMID"/>
    <property type="match status" value="1"/>
</dbReference>
<evidence type="ECO:0000313" key="12">
    <source>
        <dbReference type="Proteomes" id="UP000462621"/>
    </source>
</evidence>
<reference evidence="11 12" key="1">
    <citation type="submission" date="2019-10" db="EMBL/GenBank/DDBJ databases">
        <title>Vibrio sp. nov. isolated from a shrimp pond.</title>
        <authorList>
            <person name="Gomez-Gil B."/>
            <person name="Enciso-Ibarra J."/>
            <person name="Enciso-Ibarra K."/>
            <person name="Bolan-Mejia C."/>
        </authorList>
    </citation>
    <scope>NUCLEOTIDE SEQUENCE [LARGE SCALE GENOMIC DNA]</scope>
    <source>
        <strain evidence="11 12">CAIM 722</strain>
    </source>
</reference>
<evidence type="ECO:0000256" key="1">
    <source>
        <dbReference type="ARBA" id="ARBA00004651"/>
    </source>
</evidence>
<evidence type="ECO:0000256" key="5">
    <source>
        <dbReference type="ARBA" id="ARBA00022856"/>
    </source>
</evidence>
<evidence type="ECO:0000313" key="11">
    <source>
        <dbReference type="EMBL" id="MZI93339.1"/>
    </source>
</evidence>
<dbReference type="Proteomes" id="UP000462621">
    <property type="component" value="Unassembled WGS sequence"/>
</dbReference>
<dbReference type="AlphaFoldDB" id="A0A7X4RUQ0"/>
<feature type="transmembrane region" description="Helical" evidence="9">
    <location>
        <begin position="265"/>
        <end position="286"/>
    </location>
</feature>
<keyword evidence="5" id="KW-0571">Peptide transport</keyword>
<dbReference type="InterPro" id="IPR025966">
    <property type="entry name" value="OppC_N"/>
</dbReference>
<sequence length="303" mass="34006">MKRRRINMTDVMTHRGINVAPKRESLWSKAFQKFRHDKIGMLSLTVVLIFFVIALLVWCGLIGQHWDELLANGRLGPSMQYWFGTTINGQDILQRSLYSTKTAFQVGLSVAFFSIILGGGFGALMGYYSNTWLDEFVLWLMNSIDCIPYFLLVAAIAVALQDNPYAMHIAMIVAFWTSTARVIRAEVIKLKNMEFTEAAHSLGVPTLRIIFRHLLPNTLHLLLVDMTLLFITAIKSEVILSFLGLGVKDSISWGVMIAEASTEVTSGHFCNFFAASIPLFILVLAFNMFSDSLQDALDPRKVA</sequence>
<protein>
    <submittedName>
        <fullName evidence="11">ABC transporter permease subunit</fullName>
    </submittedName>
</protein>
<organism evidence="11 12">
    <name type="scientific">Vibrio eleionomae</name>
    <dbReference type="NCBI Taxonomy" id="2653505"/>
    <lineage>
        <taxon>Bacteria</taxon>
        <taxon>Pseudomonadati</taxon>
        <taxon>Pseudomonadota</taxon>
        <taxon>Gammaproteobacteria</taxon>
        <taxon>Vibrionales</taxon>
        <taxon>Vibrionaceae</taxon>
        <taxon>Vibrio</taxon>
    </lineage>
</organism>
<evidence type="ECO:0000256" key="9">
    <source>
        <dbReference type="RuleBase" id="RU363032"/>
    </source>
</evidence>
<gene>
    <name evidence="11" type="ORF">F9817_09030</name>
</gene>
<dbReference type="EMBL" id="WEKT01000012">
    <property type="protein sequence ID" value="MZI93339.1"/>
    <property type="molecule type" value="Genomic_DNA"/>
</dbReference>
<keyword evidence="6" id="KW-0653">Protein transport</keyword>
<dbReference type="PROSITE" id="PS50928">
    <property type="entry name" value="ABC_TM1"/>
    <property type="match status" value="1"/>
</dbReference>
<dbReference type="CDD" id="cd06261">
    <property type="entry name" value="TM_PBP2"/>
    <property type="match status" value="1"/>
</dbReference>
<dbReference type="GO" id="GO:0055085">
    <property type="term" value="P:transmembrane transport"/>
    <property type="evidence" value="ECO:0007669"/>
    <property type="project" value="InterPro"/>
</dbReference>
<dbReference type="SUPFAM" id="SSF161098">
    <property type="entry name" value="MetI-like"/>
    <property type="match status" value="1"/>
</dbReference>
<feature type="transmembrane region" description="Helical" evidence="9">
    <location>
        <begin position="136"/>
        <end position="159"/>
    </location>
</feature>
<proteinExistence type="inferred from homology"/>
<accession>A0A7X4RUQ0</accession>
<dbReference type="InterPro" id="IPR050366">
    <property type="entry name" value="BP-dependent_transpt_permease"/>
</dbReference>
<dbReference type="GO" id="GO:0015833">
    <property type="term" value="P:peptide transport"/>
    <property type="evidence" value="ECO:0007669"/>
    <property type="project" value="UniProtKB-KW"/>
</dbReference>
<evidence type="ECO:0000256" key="7">
    <source>
        <dbReference type="ARBA" id="ARBA00022989"/>
    </source>
</evidence>
<comment type="caution">
    <text evidence="11">The sequence shown here is derived from an EMBL/GenBank/DDBJ whole genome shotgun (WGS) entry which is preliminary data.</text>
</comment>
<evidence type="ECO:0000256" key="8">
    <source>
        <dbReference type="ARBA" id="ARBA00023136"/>
    </source>
</evidence>
<dbReference type="Pfam" id="PF12911">
    <property type="entry name" value="OppC_N"/>
    <property type="match status" value="1"/>
</dbReference>
<dbReference type="InterPro" id="IPR000515">
    <property type="entry name" value="MetI-like"/>
</dbReference>
<keyword evidence="4 9" id="KW-0812">Transmembrane</keyword>
<dbReference type="PANTHER" id="PTHR43386">
    <property type="entry name" value="OLIGOPEPTIDE TRANSPORT SYSTEM PERMEASE PROTEIN APPC"/>
    <property type="match status" value="1"/>
</dbReference>
<keyword evidence="12" id="KW-1185">Reference proteome</keyword>
<keyword evidence="2 9" id="KW-0813">Transport</keyword>
<feature type="transmembrane region" description="Helical" evidence="9">
    <location>
        <begin position="103"/>
        <end position="124"/>
    </location>
</feature>
<feature type="transmembrane region" description="Helical" evidence="9">
    <location>
        <begin position="221"/>
        <end position="245"/>
    </location>
</feature>
<evidence type="ECO:0000256" key="4">
    <source>
        <dbReference type="ARBA" id="ARBA00022692"/>
    </source>
</evidence>
<evidence type="ECO:0000256" key="3">
    <source>
        <dbReference type="ARBA" id="ARBA00022475"/>
    </source>
</evidence>
<dbReference type="Pfam" id="PF00528">
    <property type="entry name" value="BPD_transp_1"/>
    <property type="match status" value="1"/>
</dbReference>
<feature type="domain" description="ABC transmembrane type-1" evidence="10">
    <location>
        <begin position="104"/>
        <end position="290"/>
    </location>
</feature>
<name>A0A7X4RUQ0_9VIBR</name>
<comment type="similarity">
    <text evidence="9">Belongs to the binding-protein-dependent transport system permease family.</text>
</comment>
<keyword evidence="7 9" id="KW-1133">Transmembrane helix</keyword>
<evidence type="ECO:0000259" key="10">
    <source>
        <dbReference type="PROSITE" id="PS50928"/>
    </source>
</evidence>